<sequence>MFKPNIDTPQRWVRGISGTALLLAAVVLPRLPAWGRLALAALGVLGIAQALSGI</sequence>
<protein>
    <recommendedName>
        <fullName evidence="4">DUF2892 domain-containing protein</fullName>
    </recommendedName>
</protein>
<feature type="transmembrane region" description="Helical" evidence="1">
    <location>
        <begin position="12"/>
        <end position="28"/>
    </location>
</feature>
<gene>
    <name evidence="2" type="ORF">HRbin17_01145</name>
</gene>
<accession>A0A2H5XBQ9</accession>
<keyword evidence="1" id="KW-1133">Transmembrane helix</keyword>
<reference evidence="3" key="1">
    <citation type="submission" date="2017-09" db="EMBL/GenBank/DDBJ databases">
        <title>Metaegenomics of thermophilic ammonia-oxidizing enrichment culture.</title>
        <authorList>
            <person name="Kato S."/>
            <person name="Suzuki K."/>
        </authorList>
    </citation>
    <scope>NUCLEOTIDE SEQUENCE [LARGE SCALE GENOMIC DNA]</scope>
</reference>
<dbReference type="AlphaFoldDB" id="A0A2H5XBQ9"/>
<evidence type="ECO:0000256" key="1">
    <source>
        <dbReference type="SAM" id="Phobius"/>
    </source>
</evidence>
<dbReference type="EMBL" id="BEHT01000013">
    <property type="protein sequence ID" value="GBC98631.1"/>
    <property type="molecule type" value="Genomic_DNA"/>
</dbReference>
<keyword evidence="1" id="KW-0812">Transmembrane</keyword>
<proteinExistence type="predicted"/>
<dbReference type="Proteomes" id="UP000236173">
    <property type="component" value="Unassembled WGS sequence"/>
</dbReference>
<organism evidence="2 3">
    <name type="scientific">Candidatus Fervidibacter japonicus</name>
    <dbReference type="NCBI Taxonomy" id="2035412"/>
    <lineage>
        <taxon>Bacteria</taxon>
        <taxon>Candidatus Fervidibacterota</taxon>
        <taxon>Candidatus Fervidibacter</taxon>
    </lineage>
</organism>
<evidence type="ECO:0008006" key="4">
    <source>
        <dbReference type="Google" id="ProtNLM"/>
    </source>
</evidence>
<evidence type="ECO:0000313" key="2">
    <source>
        <dbReference type="EMBL" id="GBC98631.1"/>
    </source>
</evidence>
<name>A0A2H5XBQ9_9BACT</name>
<comment type="caution">
    <text evidence="2">The sequence shown here is derived from an EMBL/GenBank/DDBJ whole genome shotgun (WGS) entry which is preliminary data.</text>
</comment>
<evidence type="ECO:0000313" key="3">
    <source>
        <dbReference type="Proteomes" id="UP000236173"/>
    </source>
</evidence>
<keyword evidence="1" id="KW-0472">Membrane</keyword>